<evidence type="ECO:0000313" key="2">
    <source>
        <dbReference type="Proteomes" id="UP000269199"/>
    </source>
</evidence>
<dbReference type="AlphaFoldDB" id="A0AAD0U9R9"/>
<dbReference type="EMBL" id="CP024996">
    <property type="protein sequence ID" value="AYR23710.1"/>
    <property type="molecule type" value="Genomic_DNA"/>
</dbReference>
<reference evidence="1 2" key="1">
    <citation type="submission" date="2017-11" db="EMBL/GenBank/DDBJ databases">
        <title>Complete genome sequence of Herbaspirillum rubrisubalbicans DSM 11543.</title>
        <authorList>
            <person name="Chen M."/>
            <person name="An Q."/>
        </authorList>
    </citation>
    <scope>NUCLEOTIDE SEQUENCE [LARGE SCALE GENOMIC DNA]</scope>
    <source>
        <strain evidence="1 2">DSM 11543</strain>
    </source>
</reference>
<sequence>MALPALHHPCWQKLANGGLAKLESQNLGAQLLVKRLERSQAPIAERAAEVHAFFVKWERILVREISLFNTL</sequence>
<protein>
    <submittedName>
        <fullName evidence="1">Uncharacterized protein</fullName>
    </submittedName>
</protein>
<organism evidence="1 2">
    <name type="scientific">Herbaspirillum rubrisubalbicans</name>
    <dbReference type="NCBI Taxonomy" id="80842"/>
    <lineage>
        <taxon>Bacteria</taxon>
        <taxon>Pseudomonadati</taxon>
        <taxon>Pseudomonadota</taxon>
        <taxon>Betaproteobacteria</taxon>
        <taxon>Burkholderiales</taxon>
        <taxon>Oxalobacteraceae</taxon>
        <taxon>Herbaspirillum</taxon>
    </lineage>
</organism>
<accession>A0AAD0U9R9</accession>
<evidence type="ECO:0000313" key="1">
    <source>
        <dbReference type="EMBL" id="AYR23710.1"/>
    </source>
</evidence>
<name>A0AAD0U9R9_9BURK</name>
<gene>
    <name evidence="1" type="ORF">RC54_07655</name>
</gene>
<dbReference type="Proteomes" id="UP000269199">
    <property type="component" value="Chromosome"/>
</dbReference>
<proteinExistence type="predicted"/>
<dbReference type="RefSeq" id="WP_058894867.1">
    <property type="nucleotide sequence ID" value="NZ_CP024996.1"/>
</dbReference>